<keyword evidence="3" id="KW-0175">Coiled coil</keyword>
<protein>
    <submittedName>
        <fullName evidence="5">Inositol polyphosphate kinase family protein</fullName>
    </submittedName>
</protein>
<dbReference type="Gene3D" id="3.30.470.160">
    <property type="entry name" value="Inositol polyphosphate kinase"/>
    <property type="match status" value="1"/>
</dbReference>
<dbReference type="Proteomes" id="UP000652760">
    <property type="component" value="Unassembled WGS sequence"/>
</dbReference>
<proteinExistence type="predicted"/>
<feature type="region of interest" description="Disordered" evidence="4">
    <location>
        <begin position="411"/>
        <end position="432"/>
    </location>
</feature>
<comment type="caution">
    <text evidence="5">The sequence shown here is derived from an EMBL/GenBank/DDBJ whole genome shotgun (WGS) entry which is preliminary data.</text>
</comment>
<sequence>MMVNDDPALEREADRMGSLALRFASASRPCRVAHRRLISSNKMPAVAQLAGTKPIAETTDGLWMIKITSPREIFVYKNAQILNISNIMPKYKLVSKVSKDGKSFTLIDENNLGIDEVKVKDSLSKNAVSPNDCIAIEHILGNWHKNKEPNGKNKKIFIIDVKIGKRTKSNTQMNAEEYSKLKRGLKILEHFVKDTIQNKSRKIGYDMENESSFQAFIMENSKNVQLTAALKKLISKLELIKKDMNDAKNITFVGSSILIAIDLDNPDSTDAKLIDPDHPIIQIEDESPINSNELNKNHIDNSMEEFENKHIISKVVESHNNDVEDKASLEINRENKEKISSINGIVTNKNFGKYRPFNDKKQFSEWFGKWRSEYNYGLSNLINYINKSVPNNNEKLELHSDKEIITHKEYNTSDQGVFPSKSVSENIGKAEK</sequence>
<evidence type="ECO:0000256" key="1">
    <source>
        <dbReference type="ARBA" id="ARBA00022679"/>
    </source>
</evidence>
<keyword evidence="1" id="KW-0808">Transferase</keyword>
<keyword evidence="2 5" id="KW-0418">Kinase</keyword>
<dbReference type="InterPro" id="IPR038286">
    <property type="entry name" value="IPK_sf"/>
</dbReference>
<dbReference type="Pfam" id="PF03770">
    <property type="entry name" value="IPK"/>
    <property type="match status" value="1"/>
</dbReference>
<accession>A0ABS1FHC7</accession>
<dbReference type="InterPro" id="IPR005522">
    <property type="entry name" value="IPK"/>
</dbReference>
<evidence type="ECO:0000256" key="4">
    <source>
        <dbReference type="SAM" id="MobiDB-lite"/>
    </source>
</evidence>
<evidence type="ECO:0000313" key="5">
    <source>
        <dbReference type="EMBL" id="MBK1842815.1"/>
    </source>
</evidence>
<organism evidence="5 6">
    <name type="scientific">Azospirillum endophyticum</name>
    <dbReference type="NCBI Taxonomy" id="2800326"/>
    <lineage>
        <taxon>Bacteria</taxon>
        <taxon>Pseudomonadati</taxon>
        <taxon>Pseudomonadota</taxon>
        <taxon>Alphaproteobacteria</taxon>
        <taxon>Rhodospirillales</taxon>
        <taxon>Azospirillaceae</taxon>
        <taxon>Azospirillum</taxon>
    </lineage>
</organism>
<dbReference type="GO" id="GO:0016301">
    <property type="term" value="F:kinase activity"/>
    <property type="evidence" value="ECO:0007669"/>
    <property type="project" value="UniProtKB-KW"/>
</dbReference>
<dbReference type="EMBL" id="JAENHM010000093">
    <property type="protein sequence ID" value="MBK1842815.1"/>
    <property type="molecule type" value="Genomic_DNA"/>
</dbReference>
<evidence type="ECO:0000256" key="2">
    <source>
        <dbReference type="ARBA" id="ARBA00022777"/>
    </source>
</evidence>
<evidence type="ECO:0000256" key="3">
    <source>
        <dbReference type="SAM" id="Coils"/>
    </source>
</evidence>
<dbReference type="SUPFAM" id="SSF56104">
    <property type="entry name" value="SAICAR synthase-like"/>
    <property type="match status" value="1"/>
</dbReference>
<dbReference type="RefSeq" id="WP_200199478.1">
    <property type="nucleotide sequence ID" value="NZ_JAENHM010000093.1"/>
</dbReference>
<evidence type="ECO:0000313" key="6">
    <source>
        <dbReference type="Proteomes" id="UP000652760"/>
    </source>
</evidence>
<name>A0ABS1FHC7_9PROT</name>
<feature type="coiled-coil region" evidence="3">
    <location>
        <begin position="223"/>
        <end position="250"/>
    </location>
</feature>
<keyword evidence="6" id="KW-1185">Reference proteome</keyword>
<reference evidence="6" key="1">
    <citation type="submission" date="2021-01" db="EMBL/GenBank/DDBJ databases">
        <title>Genome public.</title>
        <authorList>
            <person name="Liu C."/>
            <person name="Sun Q."/>
        </authorList>
    </citation>
    <scope>NUCLEOTIDE SEQUENCE [LARGE SCALE GENOMIC DNA]</scope>
    <source>
        <strain evidence="6">YIM B02556</strain>
    </source>
</reference>
<gene>
    <name evidence="5" type="ORF">JHL17_36025</name>
</gene>